<dbReference type="EMBL" id="LAZR01006955">
    <property type="protein sequence ID" value="KKM88472.1"/>
    <property type="molecule type" value="Genomic_DNA"/>
</dbReference>
<sequence length="83" mass="9612">MGKYIDITEIPRGRRESRWPYELWATEIPTDQALEITDQLNGQKTRDAASVINTFIAQHPQLRLSIKPVQRGERLWVVKVPNA</sequence>
<comment type="caution">
    <text evidence="1">The sequence shown here is derived from an EMBL/GenBank/DDBJ whole genome shotgun (WGS) entry which is preliminary data.</text>
</comment>
<proteinExistence type="predicted"/>
<dbReference type="AlphaFoldDB" id="A0A0F9P4T2"/>
<protein>
    <submittedName>
        <fullName evidence="1">Uncharacterized protein</fullName>
    </submittedName>
</protein>
<accession>A0A0F9P4T2</accession>
<name>A0A0F9P4T2_9ZZZZ</name>
<gene>
    <name evidence="1" type="ORF">LCGC14_1258490</name>
</gene>
<reference evidence="1" key="1">
    <citation type="journal article" date="2015" name="Nature">
        <title>Complex archaea that bridge the gap between prokaryotes and eukaryotes.</title>
        <authorList>
            <person name="Spang A."/>
            <person name="Saw J.H."/>
            <person name="Jorgensen S.L."/>
            <person name="Zaremba-Niedzwiedzka K."/>
            <person name="Martijn J."/>
            <person name="Lind A.E."/>
            <person name="van Eijk R."/>
            <person name="Schleper C."/>
            <person name="Guy L."/>
            <person name="Ettema T.J."/>
        </authorList>
    </citation>
    <scope>NUCLEOTIDE SEQUENCE</scope>
</reference>
<evidence type="ECO:0000313" key="1">
    <source>
        <dbReference type="EMBL" id="KKM88472.1"/>
    </source>
</evidence>
<organism evidence="1">
    <name type="scientific">marine sediment metagenome</name>
    <dbReference type="NCBI Taxonomy" id="412755"/>
    <lineage>
        <taxon>unclassified sequences</taxon>
        <taxon>metagenomes</taxon>
        <taxon>ecological metagenomes</taxon>
    </lineage>
</organism>